<protein>
    <submittedName>
        <fullName evidence="2">Uncharacterized protein</fullName>
    </submittedName>
</protein>
<accession>A0AAD3T9L0</accession>
<evidence type="ECO:0000313" key="3">
    <source>
        <dbReference type="Proteomes" id="UP001279734"/>
    </source>
</evidence>
<reference evidence="2" key="1">
    <citation type="submission" date="2023-05" db="EMBL/GenBank/DDBJ databases">
        <title>Nepenthes gracilis genome sequencing.</title>
        <authorList>
            <person name="Fukushima K."/>
        </authorList>
    </citation>
    <scope>NUCLEOTIDE SEQUENCE</scope>
    <source>
        <strain evidence="2">SING2019-196</strain>
    </source>
</reference>
<feature type="compositionally biased region" description="Low complexity" evidence="1">
    <location>
        <begin position="169"/>
        <end position="189"/>
    </location>
</feature>
<comment type="caution">
    <text evidence="2">The sequence shown here is derived from an EMBL/GenBank/DDBJ whole genome shotgun (WGS) entry which is preliminary data.</text>
</comment>
<keyword evidence="3" id="KW-1185">Reference proteome</keyword>
<dbReference type="EMBL" id="BSYO01000029">
    <property type="protein sequence ID" value="GMH25342.1"/>
    <property type="molecule type" value="Genomic_DNA"/>
</dbReference>
<sequence>MGVALGVSDVAGAGLHVGAQIGVSTGNRSSPVKVDEPIAIKAVNSLQFGPPDSMDLHYPGGFPSASFGLLEVQQSLKVGMIPSDKSVDYGSLGSQMACPVPSPIFDGNEVAGSEAQNPVFGPLPPAPASVSWASIVSQQQNQGHSSTRCRLAKKPLPPGRARHAQKPQSSRAVPSKVPSPVKEPLKPSSTPSLQWDVLIPLSPSKVSTRIFAQVPVRTP</sequence>
<dbReference type="AlphaFoldDB" id="A0AAD3T9L0"/>
<evidence type="ECO:0000313" key="2">
    <source>
        <dbReference type="EMBL" id="GMH25342.1"/>
    </source>
</evidence>
<evidence type="ECO:0000256" key="1">
    <source>
        <dbReference type="SAM" id="MobiDB-lite"/>
    </source>
</evidence>
<organism evidence="2 3">
    <name type="scientific">Nepenthes gracilis</name>
    <name type="common">Slender pitcher plant</name>
    <dbReference type="NCBI Taxonomy" id="150966"/>
    <lineage>
        <taxon>Eukaryota</taxon>
        <taxon>Viridiplantae</taxon>
        <taxon>Streptophyta</taxon>
        <taxon>Embryophyta</taxon>
        <taxon>Tracheophyta</taxon>
        <taxon>Spermatophyta</taxon>
        <taxon>Magnoliopsida</taxon>
        <taxon>eudicotyledons</taxon>
        <taxon>Gunneridae</taxon>
        <taxon>Pentapetalae</taxon>
        <taxon>Caryophyllales</taxon>
        <taxon>Nepenthaceae</taxon>
        <taxon>Nepenthes</taxon>
    </lineage>
</organism>
<dbReference type="Proteomes" id="UP001279734">
    <property type="component" value="Unassembled WGS sequence"/>
</dbReference>
<feature type="region of interest" description="Disordered" evidence="1">
    <location>
        <begin position="138"/>
        <end position="193"/>
    </location>
</feature>
<name>A0AAD3T9L0_NEPGR</name>
<feature type="compositionally biased region" description="Polar residues" evidence="1">
    <location>
        <begin position="138"/>
        <end position="148"/>
    </location>
</feature>
<gene>
    <name evidence="2" type="ORF">Nepgr_027185</name>
</gene>
<proteinExistence type="predicted"/>